<feature type="binding site" evidence="14">
    <location>
        <position position="149"/>
    </location>
    <ligand>
        <name>Mg(2+)</name>
        <dbReference type="ChEBI" id="CHEBI:18420"/>
    </ligand>
</feature>
<dbReference type="InterPro" id="IPR006254">
    <property type="entry name" value="Isocitrate_lyase"/>
</dbReference>
<dbReference type="PANTHER" id="PTHR21631:SF3">
    <property type="entry name" value="BIFUNCTIONAL GLYOXYLATE CYCLE PROTEIN"/>
    <property type="match status" value="1"/>
</dbReference>
<sequence length="426" mass="47018">MQREEQTRELEELWSNSPRWKNVRRDYSAADVVKLRGSVHIEHTLARLGAEKLWRLINRSEPLCALGAMTGNQAIQEVQAGLKAIYCSGWQVAGDGNSAGEMYPDQSLYPADSVPKMVERINNALLRTDEVQALDGKQEIDWLAPVIADAEAGFGGNLNAFELMKHMIRAGASGVHFEDQLSSAKKCGHMGGKVLVPTQEAVGKLAAARLAADVLGVPTVLLARTDADAANLITSDVDQRDHEFITGERTAEGFYRTRAGLDQAIARGLAYAPYADLLWCETSKPDLEQAAKFADAIHSRYPEQLLAYNCSPSFNWQANLDEQTMRTFREELGRMGYKFQFITLAGWHALNSSMFRLSRAYKADGMFAYSQLQQREFADEAHGFRAAKHQSFVGAGYFDAVQNTIMAGQSSTTALSGSTEEEQFAA</sequence>
<dbReference type="EMBL" id="CP016268">
    <property type="protein sequence ID" value="ANO51808.1"/>
    <property type="molecule type" value="Genomic_DNA"/>
</dbReference>
<evidence type="ECO:0000256" key="10">
    <source>
        <dbReference type="ARBA" id="ARBA00053855"/>
    </source>
</evidence>
<keyword evidence="14" id="KW-0460">Magnesium</keyword>
<dbReference type="RefSeq" id="WP_068616478.1">
    <property type="nucleotide sequence ID" value="NZ_CP016268.1"/>
</dbReference>
<dbReference type="OrthoDB" id="8629576at2"/>
<evidence type="ECO:0000313" key="16">
    <source>
        <dbReference type="Proteomes" id="UP000092695"/>
    </source>
</evidence>
<dbReference type="EC" id="4.1.3.1" evidence="3 11"/>
<evidence type="ECO:0000256" key="5">
    <source>
        <dbReference type="ARBA" id="ARBA00022435"/>
    </source>
</evidence>
<dbReference type="GO" id="GO:0004451">
    <property type="term" value="F:isocitrate lyase activity"/>
    <property type="evidence" value="ECO:0007669"/>
    <property type="project" value="UniProtKB-UniRule"/>
</dbReference>
<dbReference type="PROSITE" id="PS00161">
    <property type="entry name" value="ISOCITRATE_LYASE"/>
    <property type="match status" value="1"/>
</dbReference>
<comment type="pathway">
    <text evidence="1">Carbohydrate metabolism; glyoxylate cycle; (S)-malate from isocitrate: step 1/2.</text>
</comment>
<name>A0A193LH67_9GAMM</name>
<evidence type="ECO:0000256" key="7">
    <source>
        <dbReference type="ARBA" id="ARBA00022723"/>
    </source>
</evidence>
<feature type="binding site" evidence="13">
    <location>
        <begin position="188"/>
        <end position="189"/>
    </location>
    <ligand>
        <name>substrate</name>
    </ligand>
</feature>
<dbReference type="InterPro" id="IPR040442">
    <property type="entry name" value="Pyrv_kinase-like_dom_sf"/>
</dbReference>
<dbReference type="NCBIfam" id="NF011645">
    <property type="entry name" value="PRK15063.1"/>
    <property type="match status" value="1"/>
</dbReference>
<dbReference type="SUPFAM" id="SSF51621">
    <property type="entry name" value="Phosphoenolpyruvate/pyruvate domain"/>
    <property type="match status" value="1"/>
</dbReference>
<evidence type="ECO:0000256" key="14">
    <source>
        <dbReference type="PIRSR" id="PIRSR001362-3"/>
    </source>
</evidence>
<evidence type="ECO:0000256" key="4">
    <source>
        <dbReference type="ARBA" id="ARBA00017446"/>
    </source>
</evidence>
<evidence type="ECO:0000256" key="8">
    <source>
        <dbReference type="ARBA" id="ARBA00023239"/>
    </source>
</evidence>
<evidence type="ECO:0000256" key="3">
    <source>
        <dbReference type="ARBA" id="ARBA00012909"/>
    </source>
</evidence>
<dbReference type="PIRSF" id="PIRSF001362">
    <property type="entry name" value="Isocit_lyase"/>
    <property type="match status" value="1"/>
</dbReference>
<reference evidence="15 16" key="1">
    <citation type="submission" date="2016-06" db="EMBL/GenBank/DDBJ databases">
        <title>Complete genome sequence of a deep-branching marine Gamma Proteobacterium Woeseia oceani type strain XK5.</title>
        <authorList>
            <person name="Mu D."/>
            <person name="Du Z."/>
        </authorList>
    </citation>
    <scope>NUCLEOTIDE SEQUENCE [LARGE SCALE GENOMIC DNA]</scope>
    <source>
        <strain evidence="15 16">XK5</strain>
    </source>
</reference>
<evidence type="ECO:0000256" key="9">
    <source>
        <dbReference type="ARBA" id="ARBA00023531"/>
    </source>
</evidence>
<dbReference type="AlphaFoldDB" id="A0A193LH67"/>
<comment type="similarity">
    <text evidence="2">Belongs to the isocitrate lyase/PEP mutase superfamily. Isocitrate lyase family.</text>
</comment>
<keyword evidence="8 15" id="KW-0456">Lyase</keyword>
<feature type="binding site" evidence="13">
    <location>
        <begin position="309"/>
        <end position="313"/>
    </location>
    <ligand>
        <name>substrate</name>
    </ligand>
</feature>
<dbReference type="CDD" id="cd00377">
    <property type="entry name" value="ICL_PEPM"/>
    <property type="match status" value="1"/>
</dbReference>
<evidence type="ECO:0000256" key="6">
    <source>
        <dbReference type="ARBA" id="ARBA00022532"/>
    </source>
</evidence>
<protein>
    <recommendedName>
        <fullName evidence="4 11">Isocitrate lyase</fullName>
        <ecNumber evidence="3 11">4.1.3.1</ecNumber>
    </recommendedName>
</protein>
<keyword evidence="16" id="KW-1185">Reference proteome</keyword>
<evidence type="ECO:0000256" key="11">
    <source>
        <dbReference type="NCBIfam" id="TIGR01346"/>
    </source>
</evidence>
<evidence type="ECO:0000256" key="2">
    <source>
        <dbReference type="ARBA" id="ARBA00005704"/>
    </source>
</evidence>
<evidence type="ECO:0000313" key="15">
    <source>
        <dbReference type="EMBL" id="ANO51808.1"/>
    </source>
</evidence>
<dbReference type="Pfam" id="PF00463">
    <property type="entry name" value="ICL"/>
    <property type="match status" value="2"/>
</dbReference>
<dbReference type="GO" id="GO:0006097">
    <property type="term" value="P:glyoxylate cycle"/>
    <property type="evidence" value="ECO:0007669"/>
    <property type="project" value="UniProtKB-KW"/>
</dbReference>
<dbReference type="Gene3D" id="3.20.20.60">
    <property type="entry name" value="Phosphoenolpyruvate-binding domains"/>
    <property type="match status" value="1"/>
</dbReference>
<dbReference type="GO" id="GO:0046872">
    <property type="term" value="F:metal ion binding"/>
    <property type="evidence" value="ECO:0007669"/>
    <property type="project" value="UniProtKB-KW"/>
</dbReference>
<proteinExistence type="inferred from homology"/>
<comment type="catalytic activity">
    <reaction evidence="9">
        <text>D-threo-isocitrate = glyoxylate + succinate</text>
        <dbReference type="Rhea" id="RHEA:13245"/>
        <dbReference type="ChEBI" id="CHEBI:15562"/>
        <dbReference type="ChEBI" id="CHEBI:30031"/>
        <dbReference type="ChEBI" id="CHEBI:36655"/>
        <dbReference type="EC" id="4.1.3.1"/>
    </reaction>
</comment>
<dbReference type="STRING" id="1548547.BA177_11880"/>
<dbReference type="InterPro" id="IPR015813">
    <property type="entry name" value="Pyrv/PenolPyrv_kinase-like_dom"/>
</dbReference>
<dbReference type="Proteomes" id="UP000092695">
    <property type="component" value="Chromosome"/>
</dbReference>
<feature type="binding site" evidence="13">
    <location>
        <begin position="88"/>
        <end position="90"/>
    </location>
    <ligand>
        <name>substrate</name>
    </ligand>
</feature>
<organism evidence="15 16">
    <name type="scientific">Woeseia oceani</name>
    <dbReference type="NCBI Taxonomy" id="1548547"/>
    <lineage>
        <taxon>Bacteria</taxon>
        <taxon>Pseudomonadati</taxon>
        <taxon>Pseudomonadota</taxon>
        <taxon>Gammaproteobacteria</taxon>
        <taxon>Woeseiales</taxon>
        <taxon>Woeseiaceae</taxon>
        <taxon>Woeseia</taxon>
    </lineage>
</organism>
<dbReference type="PANTHER" id="PTHR21631">
    <property type="entry name" value="ISOCITRATE LYASE/MALATE SYNTHASE"/>
    <property type="match status" value="1"/>
</dbReference>
<feature type="binding site" evidence="13">
    <location>
        <position position="343"/>
    </location>
    <ligand>
        <name>substrate</name>
    </ligand>
</feature>
<dbReference type="InterPro" id="IPR018523">
    <property type="entry name" value="Isocitrate_lyase_ph_CS"/>
</dbReference>
<evidence type="ECO:0000256" key="12">
    <source>
        <dbReference type="PIRSR" id="PIRSR001362-1"/>
    </source>
</evidence>
<feature type="active site" description="Proton acceptor" evidence="12">
    <location>
        <position position="187"/>
    </location>
</feature>
<comment type="cofactor">
    <cofactor evidence="14">
        <name>Mg(2+)</name>
        <dbReference type="ChEBI" id="CHEBI:18420"/>
    </cofactor>
    <text evidence="14">Can also use Mn(2+) ion.</text>
</comment>
<dbReference type="NCBIfam" id="TIGR01346">
    <property type="entry name" value="isocit_lyase"/>
    <property type="match status" value="1"/>
</dbReference>
<dbReference type="GO" id="GO:0006099">
    <property type="term" value="P:tricarboxylic acid cycle"/>
    <property type="evidence" value="ECO:0007669"/>
    <property type="project" value="UniProtKB-UniRule"/>
</dbReference>
<comment type="function">
    <text evidence="10">Involved in the metabolic adaptation in response to environmental changes. Catalyzes the reversible formation of succinate and glyoxylate from isocitrate, a key step of the glyoxylate cycle, which operates as an anaplerotic route for replenishing the tricarboxylic acid cycle during growth on fatty acid substrates.</text>
</comment>
<evidence type="ECO:0000256" key="13">
    <source>
        <dbReference type="PIRSR" id="PIRSR001362-2"/>
    </source>
</evidence>
<accession>A0A193LH67</accession>
<feature type="binding site" evidence="13">
    <location>
        <position position="224"/>
    </location>
    <ligand>
        <name>substrate</name>
    </ligand>
</feature>
<gene>
    <name evidence="15" type="ORF">BA177_11880</name>
</gene>
<keyword evidence="6" id="KW-0816">Tricarboxylic acid cycle</keyword>
<dbReference type="FunFam" id="3.20.20.60:FF:000005">
    <property type="entry name" value="Isocitrate lyase"/>
    <property type="match status" value="1"/>
</dbReference>
<evidence type="ECO:0000256" key="1">
    <source>
        <dbReference type="ARBA" id="ARBA00004793"/>
    </source>
</evidence>
<dbReference type="InterPro" id="IPR039556">
    <property type="entry name" value="ICL/PEPM"/>
</dbReference>
<keyword evidence="5" id="KW-0329">Glyoxylate bypass</keyword>
<dbReference type="KEGG" id="woc:BA177_11880"/>
<keyword evidence="7 14" id="KW-0479">Metal-binding</keyword>